<dbReference type="Proteomes" id="UP000183567">
    <property type="component" value="Unassembled WGS sequence"/>
</dbReference>
<dbReference type="AlphaFoldDB" id="A0A1J8QP38"/>
<sequence>MRRHSIQVGVIYAVYVATEYSPTAPHVVVHDSAVTADFYNFRILEFQLFAMAPVAVAPTTAEFVTSLKASVVSPQANTLHDVIAQAVDRYPSHELGFITSSAHDSSIQTKTFSEFNQNVRNLARAMLEWGKPTGSVVVVYLTEHEDNMATVWACLLAGYVPCLQPALSAQQAHKEGHVAHIKSLFGSATWLTSELGAEQIGSISGLEVHLLSGLRASAEKFAVPADWVAYEAKPDDEA</sequence>
<evidence type="ECO:0000313" key="1">
    <source>
        <dbReference type="EMBL" id="OJA15192.1"/>
    </source>
</evidence>
<feature type="non-terminal residue" evidence="1">
    <location>
        <position position="238"/>
    </location>
</feature>
<dbReference type="Gene3D" id="3.40.50.12780">
    <property type="entry name" value="N-terminal domain of ligase-like"/>
    <property type="match status" value="1"/>
</dbReference>
<evidence type="ECO:0000313" key="2">
    <source>
        <dbReference type="Proteomes" id="UP000183567"/>
    </source>
</evidence>
<keyword evidence="2" id="KW-1185">Reference proteome</keyword>
<name>A0A1J8QP38_9AGAM</name>
<dbReference type="OrthoDB" id="2692782at2759"/>
<dbReference type="InterPro" id="IPR042099">
    <property type="entry name" value="ANL_N_sf"/>
</dbReference>
<dbReference type="EMBL" id="LVVM01003280">
    <property type="protein sequence ID" value="OJA15192.1"/>
    <property type="molecule type" value="Genomic_DNA"/>
</dbReference>
<organism evidence="1 2">
    <name type="scientific">Rhizopogon vesiculosus</name>
    <dbReference type="NCBI Taxonomy" id="180088"/>
    <lineage>
        <taxon>Eukaryota</taxon>
        <taxon>Fungi</taxon>
        <taxon>Dikarya</taxon>
        <taxon>Basidiomycota</taxon>
        <taxon>Agaricomycotina</taxon>
        <taxon>Agaricomycetes</taxon>
        <taxon>Agaricomycetidae</taxon>
        <taxon>Boletales</taxon>
        <taxon>Suillineae</taxon>
        <taxon>Rhizopogonaceae</taxon>
        <taxon>Rhizopogon</taxon>
    </lineage>
</organism>
<accession>A0A1J8QP38</accession>
<protein>
    <recommendedName>
        <fullName evidence="3">AMP-dependent synthetase/ligase domain-containing protein</fullName>
    </recommendedName>
</protein>
<comment type="caution">
    <text evidence="1">The sequence shown here is derived from an EMBL/GenBank/DDBJ whole genome shotgun (WGS) entry which is preliminary data.</text>
</comment>
<evidence type="ECO:0008006" key="3">
    <source>
        <dbReference type="Google" id="ProtNLM"/>
    </source>
</evidence>
<dbReference type="STRING" id="180088.A0A1J8QP38"/>
<gene>
    <name evidence="1" type="ORF">AZE42_11762</name>
</gene>
<proteinExistence type="predicted"/>
<dbReference type="SUPFAM" id="SSF56801">
    <property type="entry name" value="Acetyl-CoA synthetase-like"/>
    <property type="match status" value="1"/>
</dbReference>
<reference evidence="1 2" key="1">
    <citation type="submission" date="2016-03" db="EMBL/GenBank/DDBJ databases">
        <title>Comparative genomics of the ectomycorrhizal sister species Rhizopogon vinicolor and Rhizopogon vesiculosus (Basidiomycota: Boletales) reveals a divergence of the mating type B locus.</title>
        <authorList>
            <person name="Mujic A.B."/>
            <person name="Kuo A."/>
            <person name="Tritt A."/>
            <person name="Lipzen A."/>
            <person name="Chen C."/>
            <person name="Johnson J."/>
            <person name="Sharma A."/>
            <person name="Barry K."/>
            <person name="Grigoriev I.V."/>
            <person name="Spatafora J.W."/>
        </authorList>
    </citation>
    <scope>NUCLEOTIDE SEQUENCE [LARGE SCALE GENOMIC DNA]</scope>
    <source>
        <strain evidence="1 2">AM-OR11-056</strain>
    </source>
</reference>